<dbReference type="InterPro" id="IPR013780">
    <property type="entry name" value="Glyco_hydro_b"/>
</dbReference>
<dbReference type="SUPFAM" id="SSF51445">
    <property type="entry name" value="(Trans)glycosidases"/>
    <property type="match status" value="1"/>
</dbReference>
<dbReference type="CDD" id="cd02857">
    <property type="entry name" value="E_set_CDase_PDE_N"/>
    <property type="match status" value="1"/>
</dbReference>
<keyword evidence="3" id="KW-1185">Reference proteome</keyword>
<dbReference type="Gene3D" id="2.60.40.10">
    <property type="entry name" value="Immunoglobulins"/>
    <property type="match status" value="1"/>
</dbReference>
<dbReference type="InterPro" id="IPR017853">
    <property type="entry name" value="GH"/>
</dbReference>
<dbReference type="SMART" id="SM00642">
    <property type="entry name" value="Aamy"/>
    <property type="match status" value="1"/>
</dbReference>
<dbReference type="EMBL" id="BSDY01000006">
    <property type="protein sequence ID" value="GLI56002.1"/>
    <property type="molecule type" value="Genomic_DNA"/>
</dbReference>
<feature type="domain" description="Glycosyl hydrolase family 13 catalytic" evidence="1">
    <location>
        <begin position="171"/>
        <end position="692"/>
    </location>
</feature>
<dbReference type="Pfam" id="PF02903">
    <property type="entry name" value="Alpha-amylase_N"/>
    <property type="match status" value="1"/>
</dbReference>
<dbReference type="AlphaFoldDB" id="A0A9W6GKQ9"/>
<reference evidence="2" key="1">
    <citation type="submission" date="2022-12" db="EMBL/GenBank/DDBJ databases">
        <title>Reference genome sequencing for broad-spectrum identification of bacterial and archaeal isolates by mass spectrometry.</title>
        <authorList>
            <person name="Sekiguchi Y."/>
            <person name="Tourlousse D.M."/>
        </authorList>
    </citation>
    <scope>NUCLEOTIDE SEQUENCE</scope>
    <source>
        <strain evidence="2">10succ1</strain>
    </source>
</reference>
<accession>A0A9W6GKQ9</accession>
<dbReference type="Gene3D" id="2.60.40.1180">
    <property type="entry name" value="Golgi alpha-mannosidase II"/>
    <property type="match status" value="1"/>
</dbReference>
<dbReference type="SUPFAM" id="SSF51011">
    <property type="entry name" value="Glycosyl hydrolase domain"/>
    <property type="match status" value="1"/>
</dbReference>
<dbReference type="InterPro" id="IPR013783">
    <property type="entry name" value="Ig-like_fold"/>
</dbReference>
<dbReference type="GO" id="GO:0005975">
    <property type="term" value="P:carbohydrate metabolic process"/>
    <property type="evidence" value="ECO:0007669"/>
    <property type="project" value="InterPro"/>
</dbReference>
<comment type="caution">
    <text evidence="2">The sequence shown here is derived from an EMBL/GenBank/DDBJ whole genome shotgun (WGS) entry which is preliminary data.</text>
</comment>
<dbReference type="PANTHER" id="PTHR10357">
    <property type="entry name" value="ALPHA-AMYLASE FAMILY MEMBER"/>
    <property type="match status" value="1"/>
</dbReference>
<protein>
    <submittedName>
        <fullName evidence="2">Alpha-amylase</fullName>
    </submittedName>
</protein>
<dbReference type="InterPro" id="IPR014756">
    <property type="entry name" value="Ig_E-set"/>
</dbReference>
<dbReference type="SUPFAM" id="SSF81296">
    <property type="entry name" value="E set domains"/>
    <property type="match status" value="1"/>
</dbReference>
<dbReference type="PROSITE" id="PS51257">
    <property type="entry name" value="PROKAR_LIPOPROTEIN"/>
    <property type="match status" value="1"/>
</dbReference>
<proteinExistence type="predicted"/>
<evidence type="ECO:0000313" key="2">
    <source>
        <dbReference type="EMBL" id="GLI56002.1"/>
    </source>
</evidence>
<dbReference type="Gene3D" id="3.20.20.80">
    <property type="entry name" value="Glycosidases"/>
    <property type="match status" value="1"/>
</dbReference>
<dbReference type="GO" id="GO:0004553">
    <property type="term" value="F:hydrolase activity, hydrolyzing O-glycosyl compounds"/>
    <property type="evidence" value="ECO:0007669"/>
    <property type="project" value="InterPro"/>
</dbReference>
<evidence type="ECO:0000313" key="3">
    <source>
        <dbReference type="Proteomes" id="UP001144471"/>
    </source>
</evidence>
<gene>
    <name evidence="2" type="ORF">PM10SUCC1_15160</name>
</gene>
<sequence length="820" mass="94843">MDKLKKTGILIIALMLLGGCASGNIRIPEEHMAPKEAKKGDSYIFLDSLRHDGNITKVSERHDGKTTLRILFSTKGDDVEELNLYYRDGTLKKQNMESAGVYRGVEYYVGEIEVEAVNLEYFFEARDGRVRYFVGETGEYSPKKIEKFTYEVEEGKLLEVPQWSKNSLWYGIYVDTFNNANEDNDPIFNEMGPEYFFQPRAKMESGQYKSELIDRGLWRSVDTLGEFQVSDWTGDFSVEEAYEKNMTSKYNQGSGKNTRRYGGDLQGVQEKLYYLKNMGVDVVNLSSVFYSYSAHKMDVIDYRHVSPDLAQVKSRGKSEYMLLDVDHRRDENKLGEGLESSTWKMTESDMLLEELILSAHNKEMKVVLDVNLDYVSKRFWALKQLMLQGKESPYRDWFYLEDNWDKRIEYRGTSVVGIETGDDGKKYRKAWIEAPEGASVEVIEEVYRWNLEHMGVKFLDEGQNMVAVNYSNEGYRTYIKDSLKKWVELGVDGYRIEASNVPRDLIREIEESLSKEKKDLLLVRAWERSTHLDDTNFHSKDNYALGSIIIDYLDSRKKLSKDELENAFYIYSKLNTLDNVYAGPLYLDSKDTDRVFSMMANPGRKYDSLNTPESNYLNIRPDLADRRAVARVKVASLIQLTMAGSPYIYYGSEAGMWGGDAPYSRKPMLWSGQKNQAERDRYETYEALGKLNLNGVEYNKVRKYVEYPVTRNNEISSHYTKVLDFRRENAEIFREGKVRFLEAVEEESGKTLDDVLAYERILGEKRVIVVVNRGTTSRKVGIYTDGRGEFDSLFKEENKKITGKRLKVDIGPLEGAIYYN</sequence>
<evidence type="ECO:0000259" key="1">
    <source>
        <dbReference type="SMART" id="SM00642"/>
    </source>
</evidence>
<dbReference type="Proteomes" id="UP001144471">
    <property type="component" value="Unassembled WGS sequence"/>
</dbReference>
<dbReference type="Pfam" id="PF00128">
    <property type="entry name" value="Alpha-amylase"/>
    <property type="match status" value="2"/>
</dbReference>
<dbReference type="InterPro" id="IPR004185">
    <property type="entry name" value="Glyco_hydro_13_lg-like_dom"/>
</dbReference>
<dbReference type="InterPro" id="IPR006047">
    <property type="entry name" value="GH13_cat_dom"/>
</dbReference>
<name>A0A9W6GKQ9_9FUSO</name>
<organism evidence="2 3">
    <name type="scientific">Propionigenium maris DSM 9537</name>
    <dbReference type="NCBI Taxonomy" id="1123000"/>
    <lineage>
        <taxon>Bacteria</taxon>
        <taxon>Fusobacteriati</taxon>
        <taxon>Fusobacteriota</taxon>
        <taxon>Fusobacteriia</taxon>
        <taxon>Fusobacteriales</taxon>
        <taxon>Fusobacteriaceae</taxon>
        <taxon>Propionigenium</taxon>
    </lineage>
</organism>